<evidence type="ECO:0000256" key="1">
    <source>
        <dbReference type="SAM" id="Coils"/>
    </source>
</evidence>
<keyword evidence="1" id="KW-0175">Coiled coil</keyword>
<keyword evidence="2" id="KW-0472">Membrane</keyword>
<accession>A0ABT4UF02</accession>
<sequence length="374" mass="42181">MSSNDNSVKIIDKRSLPSELTQLPIFQVIGNQIPTSLKSPEAKKTFSKIFFWAALIAGVYYFYTMLPKLIEFAEQTIWFIVMSIIIIVLVMLYPKIVSFLHTLGTTLLFKGEKSIVRNNPITTLQLLLNDAKDTLKKVRDKIASVDGVRINMIDEAARSKEEAEKKYGQVKLLTEAAAKYEQDAKLMEEKGMQEKSNALRREAKETRVNASLRMEEGKASEQTARHYTQYSNQFSKVLEVLKDNESGSRIYVNALGSTINIISKKLEATNKMRSATEGLADVFQIKDGWKYQEAMDAASSLISQNIGRIRSNLEFLDQNNAITVGANVSQSELESFVKQIDNGRLETLNIEQMSDASYELTSEQKVDKGFNILD</sequence>
<reference evidence="3 4" key="1">
    <citation type="submission" date="2022-12" db="EMBL/GenBank/DDBJ databases">
        <title>Chitinophagaceae gen. sp. nov., a new member of the family Chitinophagaceae, isolated from soil in a chemical factory.</title>
        <authorList>
            <person name="Ke Z."/>
        </authorList>
    </citation>
    <scope>NUCLEOTIDE SEQUENCE [LARGE SCALE GENOMIC DNA]</scope>
    <source>
        <strain evidence="3 4">LY-5</strain>
    </source>
</reference>
<feature type="transmembrane region" description="Helical" evidence="2">
    <location>
        <begin position="45"/>
        <end position="63"/>
    </location>
</feature>
<name>A0ABT4UF02_9BACT</name>
<protein>
    <submittedName>
        <fullName evidence="3">Uncharacterized protein</fullName>
    </submittedName>
</protein>
<organism evidence="3 4">
    <name type="scientific">Polluticaenibacter yanchengensis</name>
    <dbReference type="NCBI Taxonomy" id="3014562"/>
    <lineage>
        <taxon>Bacteria</taxon>
        <taxon>Pseudomonadati</taxon>
        <taxon>Bacteroidota</taxon>
        <taxon>Chitinophagia</taxon>
        <taxon>Chitinophagales</taxon>
        <taxon>Chitinophagaceae</taxon>
        <taxon>Polluticaenibacter</taxon>
    </lineage>
</organism>
<dbReference type="RefSeq" id="WP_407029712.1">
    <property type="nucleotide sequence ID" value="NZ_JAQGEF010000001.1"/>
</dbReference>
<dbReference type="Proteomes" id="UP001210231">
    <property type="component" value="Unassembled WGS sequence"/>
</dbReference>
<evidence type="ECO:0000313" key="3">
    <source>
        <dbReference type="EMBL" id="MDA3613381.1"/>
    </source>
</evidence>
<gene>
    <name evidence="3" type="ORF">O3P16_01065</name>
</gene>
<dbReference type="EMBL" id="JAQGEF010000001">
    <property type="protein sequence ID" value="MDA3613381.1"/>
    <property type="molecule type" value="Genomic_DNA"/>
</dbReference>
<evidence type="ECO:0000313" key="4">
    <source>
        <dbReference type="Proteomes" id="UP001210231"/>
    </source>
</evidence>
<keyword evidence="2" id="KW-1133">Transmembrane helix</keyword>
<keyword evidence="4" id="KW-1185">Reference proteome</keyword>
<comment type="caution">
    <text evidence="3">The sequence shown here is derived from an EMBL/GenBank/DDBJ whole genome shotgun (WGS) entry which is preliminary data.</text>
</comment>
<feature type="transmembrane region" description="Helical" evidence="2">
    <location>
        <begin position="75"/>
        <end position="93"/>
    </location>
</feature>
<feature type="coiled-coil region" evidence="1">
    <location>
        <begin position="121"/>
        <end position="190"/>
    </location>
</feature>
<keyword evidence="2" id="KW-0812">Transmembrane</keyword>
<proteinExistence type="predicted"/>
<evidence type="ECO:0000256" key="2">
    <source>
        <dbReference type="SAM" id="Phobius"/>
    </source>
</evidence>